<name>A0A195D3P3_9HYME</name>
<evidence type="ECO:0000313" key="2">
    <source>
        <dbReference type="EMBL" id="KYN07530.1"/>
    </source>
</evidence>
<gene>
    <name evidence="2" type="ORF">ALC62_01732</name>
</gene>
<dbReference type="AlphaFoldDB" id="A0A195D3P3"/>
<dbReference type="Proteomes" id="UP000078542">
    <property type="component" value="Unassembled WGS sequence"/>
</dbReference>
<reference evidence="2 3" key="1">
    <citation type="submission" date="2016-03" db="EMBL/GenBank/DDBJ databases">
        <title>Cyphomyrmex costatus WGS genome.</title>
        <authorList>
            <person name="Nygaard S."/>
            <person name="Hu H."/>
            <person name="Boomsma J."/>
            <person name="Zhang G."/>
        </authorList>
    </citation>
    <scope>NUCLEOTIDE SEQUENCE [LARGE SCALE GENOMIC DNA]</scope>
    <source>
        <strain evidence="2">MS0001</strain>
        <tissue evidence="2">Whole body</tissue>
    </source>
</reference>
<evidence type="ECO:0000313" key="3">
    <source>
        <dbReference type="Proteomes" id="UP000078542"/>
    </source>
</evidence>
<keyword evidence="3" id="KW-1185">Reference proteome</keyword>
<feature type="region of interest" description="Disordered" evidence="1">
    <location>
        <begin position="14"/>
        <end position="33"/>
    </location>
</feature>
<organism evidence="2 3">
    <name type="scientific">Cyphomyrmex costatus</name>
    <dbReference type="NCBI Taxonomy" id="456900"/>
    <lineage>
        <taxon>Eukaryota</taxon>
        <taxon>Metazoa</taxon>
        <taxon>Ecdysozoa</taxon>
        <taxon>Arthropoda</taxon>
        <taxon>Hexapoda</taxon>
        <taxon>Insecta</taxon>
        <taxon>Pterygota</taxon>
        <taxon>Neoptera</taxon>
        <taxon>Endopterygota</taxon>
        <taxon>Hymenoptera</taxon>
        <taxon>Apocrita</taxon>
        <taxon>Aculeata</taxon>
        <taxon>Formicoidea</taxon>
        <taxon>Formicidae</taxon>
        <taxon>Myrmicinae</taxon>
        <taxon>Cyphomyrmex</taxon>
    </lineage>
</organism>
<sequence>MATDPAAMVTPLAHSGSLIHKPSDASVQKRPGREALESPTLVGDTCLNDYPVERRRDVSIRRDFADFVAPTTTDF</sequence>
<proteinExistence type="predicted"/>
<accession>A0A195D3P3</accession>
<evidence type="ECO:0000256" key="1">
    <source>
        <dbReference type="SAM" id="MobiDB-lite"/>
    </source>
</evidence>
<protein>
    <submittedName>
        <fullName evidence="2">Uncharacterized protein</fullName>
    </submittedName>
</protein>
<dbReference type="EMBL" id="KQ976885">
    <property type="protein sequence ID" value="KYN07530.1"/>
    <property type="molecule type" value="Genomic_DNA"/>
</dbReference>